<keyword evidence="3" id="KW-1185">Reference proteome</keyword>
<feature type="region of interest" description="Disordered" evidence="1">
    <location>
        <begin position="1"/>
        <end position="49"/>
    </location>
</feature>
<evidence type="ECO:0000313" key="3">
    <source>
        <dbReference type="Proteomes" id="UP000633619"/>
    </source>
</evidence>
<sequence>MFPPDDQGYQWQWQRPRRNNPRAWESPESPESPWFRAYQNQEKNEKEEK</sequence>
<proteinExistence type="predicted"/>
<dbReference type="RefSeq" id="WP_156473329.1">
    <property type="nucleotide sequence ID" value="NZ_JACEIR010000001.1"/>
</dbReference>
<evidence type="ECO:0000313" key="2">
    <source>
        <dbReference type="EMBL" id="MBH8593837.1"/>
    </source>
</evidence>
<gene>
    <name evidence="2" type="ORF">I8U20_00665</name>
</gene>
<protein>
    <submittedName>
        <fullName evidence="2">Uncharacterized protein</fullName>
    </submittedName>
</protein>
<reference evidence="2 3" key="1">
    <citation type="submission" date="2020-12" db="EMBL/GenBank/DDBJ databases">
        <title>WGS of Thermoactinomyces spp.</title>
        <authorList>
            <person name="Cheng K."/>
        </authorList>
    </citation>
    <scope>NUCLEOTIDE SEQUENCE [LARGE SCALE GENOMIC DNA]</scope>
    <source>
        <strain evidence="3">CICC 10671\DSM 43846</strain>
    </source>
</reference>
<dbReference type="Proteomes" id="UP000633619">
    <property type="component" value="Unassembled WGS sequence"/>
</dbReference>
<evidence type="ECO:0000256" key="1">
    <source>
        <dbReference type="SAM" id="MobiDB-lite"/>
    </source>
</evidence>
<name>A0A8I1A1M6_THEIN</name>
<organism evidence="2 3">
    <name type="scientific">Thermoactinomyces intermedius</name>
    <dbReference type="NCBI Taxonomy" id="2024"/>
    <lineage>
        <taxon>Bacteria</taxon>
        <taxon>Bacillati</taxon>
        <taxon>Bacillota</taxon>
        <taxon>Bacilli</taxon>
        <taxon>Bacillales</taxon>
        <taxon>Thermoactinomycetaceae</taxon>
        <taxon>Thermoactinomyces</taxon>
    </lineage>
</organism>
<dbReference type="EMBL" id="JAECVW010000001">
    <property type="protein sequence ID" value="MBH8593837.1"/>
    <property type="molecule type" value="Genomic_DNA"/>
</dbReference>
<dbReference type="AlphaFoldDB" id="A0A8I1A1M6"/>
<accession>A0A8I1A1M6</accession>
<comment type="caution">
    <text evidence="2">The sequence shown here is derived from an EMBL/GenBank/DDBJ whole genome shotgun (WGS) entry which is preliminary data.</text>
</comment>